<dbReference type="SUPFAM" id="SSF49899">
    <property type="entry name" value="Concanavalin A-like lectins/glucanases"/>
    <property type="match status" value="1"/>
</dbReference>
<evidence type="ECO:0000259" key="2">
    <source>
        <dbReference type="PROSITE" id="PS51762"/>
    </source>
</evidence>
<organism evidence="3 4">
    <name type="scientific">Diaporthe ampelina</name>
    <dbReference type="NCBI Taxonomy" id="1214573"/>
    <lineage>
        <taxon>Eukaryota</taxon>
        <taxon>Fungi</taxon>
        <taxon>Dikarya</taxon>
        <taxon>Ascomycota</taxon>
        <taxon>Pezizomycotina</taxon>
        <taxon>Sordariomycetes</taxon>
        <taxon>Sordariomycetidae</taxon>
        <taxon>Diaporthales</taxon>
        <taxon>Diaporthaceae</taxon>
        <taxon>Diaporthe</taxon>
    </lineage>
</organism>
<dbReference type="GO" id="GO:0005975">
    <property type="term" value="P:carbohydrate metabolic process"/>
    <property type="evidence" value="ECO:0007669"/>
    <property type="project" value="InterPro"/>
</dbReference>
<dbReference type="InterPro" id="IPR013320">
    <property type="entry name" value="ConA-like_dom_sf"/>
</dbReference>
<evidence type="ECO:0000256" key="1">
    <source>
        <dbReference type="SAM" id="SignalP"/>
    </source>
</evidence>
<reference evidence="3 4" key="1">
    <citation type="submission" date="2015-05" db="EMBL/GenBank/DDBJ databases">
        <title>Distinctive expansion of gene families associated with plant cell wall degradation and secondary metabolism in the genomes of grapevine trunk pathogens.</title>
        <authorList>
            <person name="Lawrence D.P."/>
            <person name="Travadon R."/>
            <person name="Rolshausen P.E."/>
            <person name="Baumgartner K."/>
        </authorList>
    </citation>
    <scope>NUCLEOTIDE SEQUENCE [LARGE SCALE GENOMIC DNA]</scope>
    <source>
        <strain evidence="3">DA912</strain>
    </source>
</reference>
<dbReference type="Proteomes" id="UP000034680">
    <property type="component" value="Unassembled WGS sequence"/>
</dbReference>
<reference evidence="3 4" key="2">
    <citation type="submission" date="2015-05" db="EMBL/GenBank/DDBJ databases">
        <authorList>
            <person name="Morales-Cruz A."/>
            <person name="Amrine K.C."/>
            <person name="Cantu D."/>
        </authorList>
    </citation>
    <scope>NUCLEOTIDE SEQUENCE [LARGE SCALE GENOMIC DNA]</scope>
    <source>
        <strain evidence="3">DA912</strain>
    </source>
</reference>
<gene>
    <name evidence="3" type="ORF">UCDDA912_g03889</name>
</gene>
<keyword evidence="1" id="KW-0732">Signal</keyword>
<evidence type="ECO:0000313" key="3">
    <source>
        <dbReference type="EMBL" id="KKY36148.1"/>
    </source>
</evidence>
<dbReference type="PROSITE" id="PS51762">
    <property type="entry name" value="GH16_2"/>
    <property type="match status" value="1"/>
</dbReference>
<feature type="chain" id="PRO_5002544940" evidence="1">
    <location>
        <begin position="20"/>
        <end position="281"/>
    </location>
</feature>
<dbReference type="EMBL" id="LCUC01000138">
    <property type="protein sequence ID" value="KKY36148.1"/>
    <property type="molecule type" value="Genomic_DNA"/>
</dbReference>
<feature type="domain" description="GH16" evidence="2">
    <location>
        <begin position="6"/>
        <end position="281"/>
    </location>
</feature>
<feature type="signal peptide" evidence="1">
    <location>
        <begin position="1"/>
        <end position="19"/>
    </location>
</feature>
<accession>A0A0G2HME8</accession>
<sequence length="281" mass="29532">MRVQAATFAAAVLPALVAAVEAPTLDGLNLIWSDSFAGKAGDAVDTSKWDIAQAIDTNQELQSYTDASSNLQISGGGTVQFVPVKSASGHWTSGRIESKATWTPASGKIMQVEASARLGDASAAQAQGMWPAIWMMGDSIHHGTEWPACGEIDIFETVNKAGAVYGTLHCTASACRPNGAEGLQGSTAIDNGWHSYAVKIDRTSNDWTTESISFMKDGVSYFTVTGAAIGDQAVWATLAHSPLYLIMNVAVGGTWPGNPNEDTLAGYGNMLEVEYAAVYSS</sequence>
<keyword evidence="3" id="KW-0378">Hydrolase</keyword>
<dbReference type="AlphaFoldDB" id="A0A0G2HME8"/>
<name>A0A0G2HME8_9PEZI</name>
<dbReference type="Gene3D" id="2.60.120.200">
    <property type="match status" value="1"/>
</dbReference>
<dbReference type="PANTHER" id="PTHR10963">
    <property type="entry name" value="GLYCOSYL HYDROLASE-RELATED"/>
    <property type="match status" value="1"/>
</dbReference>
<dbReference type="GO" id="GO:0004553">
    <property type="term" value="F:hydrolase activity, hydrolyzing O-glycosyl compounds"/>
    <property type="evidence" value="ECO:0007669"/>
    <property type="project" value="InterPro"/>
</dbReference>
<dbReference type="InterPro" id="IPR000757">
    <property type="entry name" value="Beta-glucanase-like"/>
</dbReference>
<proteinExistence type="predicted"/>
<protein>
    <submittedName>
        <fullName evidence="3">Putative glycoside hydrolase family 16 protein</fullName>
    </submittedName>
</protein>
<comment type="caution">
    <text evidence="3">The sequence shown here is derived from an EMBL/GenBank/DDBJ whole genome shotgun (WGS) entry which is preliminary data.</text>
</comment>
<evidence type="ECO:0000313" key="4">
    <source>
        <dbReference type="Proteomes" id="UP000034680"/>
    </source>
</evidence>
<dbReference type="STRING" id="1214573.A0A0G2HME8"/>
<dbReference type="CDD" id="cd02182">
    <property type="entry name" value="GH16_Strep_laminarinase_like"/>
    <property type="match status" value="1"/>
</dbReference>
<dbReference type="InterPro" id="IPR050546">
    <property type="entry name" value="Glycosyl_Hydrlase_16"/>
</dbReference>
<dbReference type="PANTHER" id="PTHR10963:SF60">
    <property type="entry name" value="GRAM-NEGATIVE BACTERIA-BINDING PROTEIN 1-RELATED"/>
    <property type="match status" value="1"/>
</dbReference>
<dbReference type="OrthoDB" id="192832at2759"/>
<keyword evidence="4" id="KW-1185">Reference proteome</keyword>
<dbReference type="Pfam" id="PF26113">
    <property type="entry name" value="GH16_XgeA"/>
    <property type="match status" value="1"/>
</dbReference>